<gene>
    <name evidence="4" type="ORF">URODEC1_LOCUS10319</name>
</gene>
<evidence type="ECO:0008006" key="6">
    <source>
        <dbReference type="Google" id="ProtNLM"/>
    </source>
</evidence>
<accession>A0ABC8W5P5</accession>
<evidence type="ECO:0000256" key="1">
    <source>
        <dbReference type="ARBA" id="ARBA00022741"/>
    </source>
</evidence>
<reference evidence="5" key="1">
    <citation type="submission" date="2024-06" db="EMBL/GenBank/DDBJ databases">
        <authorList>
            <person name="Ryan C."/>
        </authorList>
    </citation>
    <scope>NUCLEOTIDE SEQUENCE [LARGE SCALE GENOMIC DNA]</scope>
</reference>
<proteinExistence type="inferred from homology"/>
<dbReference type="InterPro" id="IPR029047">
    <property type="entry name" value="HSP70_peptide-bd_sf"/>
</dbReference>
<dbReference type="InterPro" id="IPR043129">
    <property type="entry name" value="ATPase_NBD"/>
</dbReference>
<dbReference type="Gene3D" id="3.30.420.40">
    <property type="match status" value="2"/>
</dbReference>
<dbReference type="PROSITE" id="PS01036">
    <property type="entry name" value="HSP70_3"/>
    <property type="match status" value="1"/>
</dbReference>
<reference evidence="4 5" key="2">
    <citation type="submission" date="2024-10" db="EMBL/GenBank/DDBJ databases">
        <authorList>
            <person name="Ryan C."/>
        </authorList>
    </citation>
    <scope>NUCLEOTIDE SEQUENCE [LARGE SCALE GENOMIC DNA]</scope>
</reference>
<dbReference type="Gene3D" id="3.90.640.10">
    <property type="entry name" value="Actin, Chain A, domain 4"/>
    <property type="match status" value="1"/>
</dbReference>
<dbReference type="FunFam" id="3.90.640.10:FF:000002">
    <property type="entry name" value="Heat shock 70 kDa"/>
    <property type="match status" value="1"/>
</dbReference>
<keyword evidence="1 3" id="KW-0547">Nucleotide-binding</keyword>
<dbReference type="Gene3D" id="3.30.30.30">
    <property type="match status" value="1"/>
</dbReference>
<keyword evidence="2 3" id="KW-0067">ATP-binding</keyword>
<dbReference type="InterPro" id="IPR018181">
    <property type="entry name" value="Heat_shock_70_CS"/>
</dbReference>
<dbReference type="InterPro" id="IPR013126">
    <property type="entry name" value="Hsp_70_fam"/>
</dbReference>
<evidence type="ECO:0000256" key="2">
    <source>
        <dbReference type="ARBA" id="ARBA00022840"/>
    </source>
</evidence>
<dbReference type="AlphaFoldDB" id="A0ABC8W5P5"/>
<dbReference type="FunFam" id="3.30.420.40:FF:000004">
    <property type="entry name" value="Molecular chaperone DnaK"/>
    <property type="match status" value="1"/>
</dbReference>
<name>A0ABC8W5P5_9POAL</name>
<evidence type="ECO:0000313" key="4">
    <source>
        <dbReference type="EMBL" id="CAL4903059.1"/>
    </source>
</evidence>
<evidence type="ECO:0000313" key="5">
    <source>
        <dbReference type="Proteomes" id="UP001497457"/>
    </source>
</evidence>
<organism evidence="4 5">
    <name type="scientific">Urochloa decumbens</name>
    <dbReference type="NCBI Taxonomy" id="240449"/>
    <lineage>
        <taxon>Eukaryota</taxon>
        <taxon>Viridiplantae</taxon>
        <taxon>Streptophyta</taxon>
        <taxon>Embryophyta</taxon>
        <taxon>Tracheophyta</taxon>
        <taxon>Spermatophyta</taxon>
        <taxon>Magnoliopsida</taxon>
        <taxon>Liliopsida</taxon>
        <taxon>Poales</taxon>
        <taxon>Poaceae</taxon>
        <taxon>PACMAD clade</taxon>
        <taxon>Panicoideae</taxon>
        <taxon>Panicodae</taxon>
        <taxon>Paniceae</taxon>
        <taxon>Melinidinae</taxon>
        <taxon>Urochloa</taxon>
    </lineage>
</organism>
<dbReference type="Gene3D" id="1.20.1270.10">
    <property type="match status" value="1"/>
</dbReference>
<dbReference type="InterPro" id="IPR029048">
    <property type="entry name" value="HSP70_C_sf"/>
</dbReference>
<dbReference type="FunFam" id="3.30.30.30:FF:000001">
    <property type="entry name" value="heat shock 70 kDa protein-like"/>
    <property type="match status" value="1"/>
</dbReference>
<dbReference type="SUPFAM" id="SSF100920">
    <property type="entry name" value="Heat shock protein 70kD (HSP70), peptide-binding domain"/>
    <property type="match status" value="1"/>
</dbReference>
<keyword evidence="5" id="KW-1185">Reference proteome</keyword>
<sequence>MAKWEGPAIGIDLGTASSRVGVWRNGRVEIIPNDEGNRTTPSYVAFAGTGEWLVGDAAKKQVAANPTNTVFGTKRLIGRRFSDPSVQSDIALWPFNVAGGADHDKPMIMVSHNGEEKQFSAEEIASMVLATMKGIAEAHLGCAVRNAVITVPAHFNDSQRQATKDAAAIAGLSVLRLLNEPTATAIAYALDDDKEEASSTGGEEKNEVFDFEVKATAGDSHLGGEDLDNRMVNHFVQELKRRHGDNKDISGDTRVLRRLRIACEHAKHALSSAAQTSIEIDLLHEGMDLYTTVTRARFNKLSTDLFARCTELVEKCLRDAKMGKSSVHDIVLVGGSTHVPKVQELLQDLFNGKELCRRSIINPDVESVAYGATVQAASLSGREYNDKVQVQVQVHDVTPLSLSLGTDASASGMMTSLLLIPRNTGIPAKEEQVFTTCSNYQPRIPFQVYEEGSSNLLGKFELSGIPLARRGVPRIAVRFEVDADGILSVSAVDKTAAAGQQSTTVTVAADKGRLSEGEIGMMARDVEEYKEQKKKTDARNALEEYAESIRIVAASKLMMSAGEKKRVEDAVEGAFSWLDSNQLAEAGEIRDKMEELKSIYDPILAHLAGDAGMDKAGGGGS</sequence>
<dbReference type="Proteomes" id="UP001497457">
    <property type="component" value="Chromosome 11b"/>
</dbReference>
<evidence type="ECO:0000256" key="3">
    <source>
        <dbReference type="RuleBase" id="RU003322"/>
    </source>
</evidence>
<dbReference type="Pfam" id="PF00012">
    <property type="entry name" value="HSP70"/>
    <property type="match status" value="1"/>
</dbReference>
<dbReference type="SUPFAM" id="SSF100934">
    <property type="entry name" value="Heat shock protein 70kD (HSP70), C-terminal subdomain"/>
    <property type="match status" value="1"/>
</dbReference>
<protein>
    <recommendedName>
        <fullName evidence="6">Heat shock protein 70</fullName>
    </recommendedName>
</protein>
<dbReference type="GO" id="GO:0005524">
    <property type="term" value="F:ATP binding"/>
    <property type="evidence" value="ECO:0007669"/>
    <property type="project" value="UniProtKB-KW"/>
</dbReference>
<dbReference type="PANTHER" id="PTHR19375">
    <property type="entry name" value="HEAT SHOCK PROTEIN 70KDA"/>
    <property type="match status" value="1"/>
</dbReference>
<dbReference type="EMBL" id="OZ075121">
    <property type="protein sequence ID" value="CAL4903059.1"/>
    <property type="molecule type" value="Genomic_DNA"/>
</dbReference>
<dbReference type="Gene3D" id="2.60.34.10">
    <property type="entry name" value="Substrate Binding Domain Of DNAk, Chain A, domain 1"/>
    <property type="match status" value="1"/>
</dbReference>
<dbReference type="SUPFAM" id="SSF53067">
    <property type="entry name" value="Actin-like ATPase domain"/>
    <property type="match status" value="2"/>
</dbReference>
<comment type="similarity">
    <text evidence="3">Belongs to the heat shock protein 70 family.</text>
</comment>
<dbReference type="PRINTS" id="PR00301">
    <property type="entry name" value="HEATSHOCK70"/>
</dbReference>